<dbReference type="Proteomes" id="UP000219612">
    <property type="component" value="Unassembled WGS sequence"/>
</dbReference>
<feature type="compositionally biased region" description="Basic and acidic residues" evidence="1">
    <location>
        <begin position="1"/>
        <end position="28"/>
    </location>
</feature>
<gene>
    <name evidence="2" type="ORF">SAMN05421748_117101</name>
</gene>
<feature type="compositionally biased region" description="Polar residues" evidence="1">
    <location>
        <begin position="219"/>
        <end position="232"/>
    </location>
</feature>
<reference evidence="2 3" key="1">
    <citation type="submission" date="2017-09" db="EMBL/GenBank/DDBJ databases">
        <authorList>
            <person name="Ehlers B."/>
            <person name="Leendertz F.H."/>
        </authorList>
    </citation>
    <scope>NUCLEOTIDE SEQUENCE [LARGE SCALE GENOMIC DNA]</scope>
    <source>
        <strain evidence="2 3">CGMCC 4.6857</strain>
    </source>
</reference>
<evidence type="ECO:0000313" key="3">
    <source>
        <dbReference type="Proteomes" id="UP000219612"/>
    </source>
</evidence>
<organism evidence="2 3">
    <name type="scientific">Paractinoplanes atraurantiacus</name>
    <dbReference type="NCBI Taxonomy" id="1036182"/>
    <lineage>
        <taxon>Bacteria</taxon>
        <taxon>Bacillati</taxon>
        <taxon>Actinomycetota</taxon>
        <taxon>Actinomycetes</taxon>
        <taxon>Micromonosporales</taxon>
        <taxon>Micromonosporaceae</taxon>
        <taxon>Paractinoplanes</taxon>
    </lineage>
</organism>
<dbReference type="AlphaFoldDB" id="A0A285J7M6"/>
<sequence length="252" mass="27029">MVRGDRARSRGRRKQDADGRPPDARATDRGATQAQRQASKGAARPARPASPEPNRRPNAGGAGADRTPDGGQVGLGAAQRPAGVKRSGPTADRRQSASRAEQRPGYDTAAEPTARTAAKWWQCEKGAAGQIASATTTSTRTKAKAAEGQDKARPSETRATRRTPRAREAVRPQGLPQPSNPRDRHGIADQPTTQPRPPDRLPRPHPSAAANISRIPRKVSSNPSYHQAASNHPPSRSRPPRKVEGRVWPTQT</sequence>
<evidence type="ECO:0000313" key="2">
    <source>
        <dbReference type="EMBL" id="SNY56238.1"/>
    </source>
</evidence>
<feature type="compositionally biased region" description="Basic and acidic residues" evidence="1">
    <location>
        <begin position="144"/>
        <end position="170"/>
    </location>
</feature>
<protein>
    <submittedName>
        <fullName evidence="2">Uncharacterized protein</fullName>
    </submittedName>
</protein>
<evidence type="ECO:0000256" key="1">
    <source>
        <dbReference type="SAM" id="MobiDB-lite"/>
    </source>
</evidence>
<feature type="compositionally biased region" description="Basic and acidic residues" evidence="1">
    <location>
        <begin position="91"/>
        <end position="104"/>
    </location>
</feature>
<dbReference type="EMBL" id="OBDY01000017">
    <property type="protein sequence ID" value="SNY56238.1"/>
    <property type="molecule type" value="Genomic_DNA"/>
</dbReference>
<feature type="region of interest" description="Disordered" evidence="1">
    <location>
        <begin position="1"/>
        <end position="252"/>
    </location>
</feature>
<accession>A0A285J7M6</accession>
<proteinExistence type="predicted"/>
<name>A0A285J7M6_9ACTN</name>
<keyword evidence="3" id="KW-1185">Reference proteome</keyword>